<keyword evidence="3" id="KW-1185">Reference proteome</keyword>
<evidence type="ECO:0000313" key="3">
    <source>
        <dbReference type="Proteomes" id="UP001181622"/>
    </source>
</evidence>
<evidence type="ECO:0000313" key="2">
    <source>
        <dbReference type="EMBL" id="MDR4305652.1"/>
    </source>
</evidence>
<organism evidence="2 3">
    <name type="scientific">Chelatococcus sambhunathii</name>
    <dbReference type="NCBI Taxonomy" id="363953"/>
    <lineage>
        <taxon>Bacteria</taxon>
        <taxon>Pseudomonadati</taxon>
        <taxon>Pseudomonadota</taxon>
        <taxon>Alphaproteobacteria</taxon>
        <taxon>Hyphomicrobiales</taxon>
        <taxon>Chelatococcaceae</taxon>
        <taxon>Chelatococcus</taxon>
    </lineage>
</organism>
<comment type="caution">
    <text evidence="2">The sequence shown here is derived from an EMBL/GenBank/DDBJ whole genome shotgun (WGS) entry which is preliminary data.</text>
</comment>
<gene>
    <name evidence="2" type="ORF">IHQ68_03315</name>
</gene>
<keyword evidence="1" id="KW-0472">Membrane</keyword>
<dbReference type="RefSeq" id="WP_309388826.1">
    <property type="nucleotide sequence ID" value="NZ_JADBEO010000005.1"/>
</dbReference>
<dbReference type="EMBL" id="JADBEO010000005">
    <property type="protein sequence ID" value="MDR4305652.1"/>
    <property type="molecule type" value="Genomic_DNA"/>
</dbReference>
<proteinExistence type="predicted"/>
<reference evidence="2" key="1">
    <citation type="submission" date="2020-10" db="EMBL/GenBank/DDBJ databases">
        <authorList>
            <person name="Abbas A."/>
            <person name="Razzaq R."/>
            <person name="Waqas M."/>
            <person name="Abbas N."/>
            <person name="Nielsen T.K."/>
            <person name="Hansen L.H."/>
            <person name="Hussain S."/>
            <person name="Shahid M."/>
        </authorList>
    </citation>
    <scope>NUCLEOTIDE SEQUENCE</scope>
    <source>
        <strain evidence="2">S14</strain>
    </source>
</reference>
<dbReference type="InterPro" id="IPR045519">
    <property type="entry name" value="DUF6476"/>
</dbReference>
<keyword evidence="1" id="KW-0812">Transmembrane</keyword>
<dbReference type="Pfam" id="PF20082">
    <property type="entry name" value="DUF6476"/>
    <property type="match status" value="1"/>
</dbReference>
<feature type="transmembrane region" description="Helical" evidence="1">
    <location>
        <begin position="33"/>
        <end position="58"/>
    </location>
</feature>
<evidence type="ECO:0000256" key="1">
    <source>
        <dbReference type="SAM" id="Phobius"/>
    </source>
</evidence>
<dbReference type="Proteomes" id="UP001181622">
    <property type="component" value="Unassembled WGS sequence"/>
</dbReference>
<protein>
    <submittedName>
        <fullName evidence="2">Uncharacterized protein</fullName>
    </submittedName>
</protein>
<name>A0ABU1DC08_9HYPH</name>
<keyword evidence="1" id="KW-1133">Transmembrane helix</keyword>
<accession>A0ABU1DC08</accession>
<sequence length="129" mass="13631">MAALGRIEKDDEVPGLAEDEDPRIRRVYQRLRTLTIIAALTMGLGFIAVMSVIAYRLVKGPSTGANLVPRTLALPAGARVVSTQADGGRLAVTVEEHGRTVVHVFDLGSLAPTGRLEIGPAAPDAPPLR</sequence>